<dbReference type="Pfam" id="PF07904">
    <property type="entry name" value="Eaf7"/>
    <property type="match status" value="1"/>
</dbReference>
<feature type="compositionally biased region" description="Acidic residues" evidence="7">
    <location>
        <begin position="325"/>
        <end position="363"/>
    </location>
</feature>
<dbReference type="PANTHER" id="PTHR13581:SF5">
    <property type="entry name" value="MRG_MORF4L-BINDING PROTEIN"/>
    <property type="match status" value="1"/>
</dbReference>
<dbReference type="RefSeq" id="XP_025356527.1">
    <property type="nucleotide sequence ID" value="XM_025497768.1"/>
</dbReference>
<dbReference type="OrthoDB" id="5595141at2759"/>
<dbReference type="STRING" id="1280837.A0A316VL10"/>
<feature type="compositionally biased region" description="Polar residues" evidence="7">
    <location>
        <begin position="252"/>
        <end position="261"/>
    </location>
</feature>
<evidence type="ECO:0000313" key="8">
    <source>
        <dbReference type="EMBL" id="PWN36225.1"/>
    </source>
</evidence>
<dbReference type="Proteomes" id="UP000245771">
    <property type="component" value="Unassembled WGS sequence"/>
</dbReference>
<dbReference type="GeneID" id="37019549"/>
<evidence type="ECO:0000313" key="9">
    <source>
        <dbReference type="Proteomes" id="UP000245771"/>
    </source>
</evidence>
<feature type="region of interest" description="Disordered" evidence="7">
    <location>
        <begin position="189"/>
        <end position="208"/>
    </location>
</feature>
<keyword evidence="6" id="KW-0539">Nucleus</keyword>
<feature type="region of interest" description="Disordered" evidence="7">
    <location>
        <begin position="103"/>
        <end position="146"/>
    </location>
</feature>
<keyword evidence="3" id="KW-0156">Chromatin regulator</keyword>
<proteinExistence type="inferred from homology"/>
<evidence type="ECO:0000256" key="6">
    <source>
        <dbReference type="ARBA" id="ARBA00023242"/>
    </source>
</evidence>
<evidence type="ECO:0000256" key="5">
    <source>
        <dbReference type="ARBA" id="ARBA00023163"/>
    </source>
</evidence>
<gene>
    <name evidence="8" type="ORF">FA14DRAFT_155630</name>
</gene>
<dbReference type="GO" id="GO:0006325">
    <property type="term" value="P:chromatin organization"/>
    <property type="evidence" value="ECO:0007669"/>
    <property type="project" value="UniProtKB-KW"/>
</dbReference>
<keyword evidence="9" id="KW-1185">Reference proteome</keyword>
<sequence>MSSRRSSAIATAEASLQGSRSGSPNDIQGDRSMTDLTNIVNEEEETGSRSGSVSTSSYIQRSPQLDIAFLHSISTHRPLGPHKHFNVIPVLITLDRTIRQIGARRRDASTSEPLEDVEEENSDEEESSNKRKRNDRSPSTSRKAIKKEDTDDDILLDAAYVATTSAIPVDGEMVWQRLSELYDVEGLEELEDGAVDGEDDSPFYTSPPPTYFSVATRKVLGEKIKSKPVFGFGGSLIKLPESATPTPAKPSGRQQKQSRTKAAQDEDDEDEEEHIADFELGPWEEYEDLIAPRRLKSYAPDEGPSESDEDLSEPSIEQKVALGAQDEDDDIEAKDEDEDEESEEDEGDEDEDEEEDDDDDEEEEKKPSRRKGNSSSRRAPANARRKSGTASATPTASASASTRASRSSAKPRRSARR</sequence>
<dbReference type="InParanoid" id="A0A316VL10"/>
<evidence type="ECO:0000256" key="1">
    <source>
        <dbReference type="ARBA" id="ARBA00004123"/>
    </source>
</evidence>
<feature type="compositionally biased region" description="Acidic residues" evidence="7">
    <location>
        <begin position="113"/>
        <end position="126"/>
    </location>
</feature>
<keyword evidence="5" id="KW-0804">Transcription</keyword>
<dbReference type="GO" id="GO:0005634">
    <property type="term" value="C:nucleus"/>
    <property type="evidence" value="ECO:0007669"/>
    <property type="project" value="UniProtKB-SubCell"/>
</dbReference>
<comment type="similarity">
    <text evidence="2">Belongs to the EAF7 family.</text>
</comment>
<evidence type="ECO:0000256" key="2">
    <source>
        <dbReference type="ARBA" id="ARBA00007117"/>
    </source>
</evidence>
<feature type="compositionally biased region" description="Polar residues" evidence="7">
    <location>
        <begin position="1"/>
        <end position="26"/>
    </location>
</feature>
<name>A0A316VL10_9BASI</name>
<evidence type="ECO:0000256" key="4">
    <source>
        <dbReference type="ARBA" id="ARBA00023015"/>
    </source>
</evidence>
<comment type="subcellular location">
    <subcellularLocation>
        <location evidence="1">Nucleus</location>
    </subcellularLocation>
</comment>
<feature type="compositionally biased region" description="Low complexity" evidence="7">
    <location>
        <begin position="48"/>
        <end position="57"/>
    </location>
</feature>
<dbReference type="EMBL" id="KZ819603">
    <property type="protein sequence ID" value="PWN36225.1"/>
    <property type="molecule type" value="Genomic_DNA"/>
</dbReference>
<dbReference type="PANTHER" id="PTHR13581">
    <property type="entry name" value="MRG-BINDING PROTEIN"/>
    <property type="match status" value="1"/>
</dbReference>
<dbReference type="GO" id="GO:0006357">
    <property type="term" value="P:regulation of transcription by RNA polymerase II"/>
    <property type="evidence" value="ECO:0007669"/>
    <property type="project" value="TreeGrafter"/>
</dbReference>
<dbReference type="AlphaFoldDB" id="A0A316VL10"/>
<feature type="region of interest" description="Disordered" evidence="7">
    <location>
        <begin position="1"/>
        <end position="58"/>
    </location>
</feature>
<feature type="region of interest" description="Disordered" evidence="7">
    <location>
        <begin position="231"/>
        <end position="417"/>
    </location>
</feature>
<evidence type="ECO:0000256" key="7">
    <source>
        <dbReference type="SAM" id="MobiDB-lite"/>
    </source>
</evidence>
<feature type="compositionally biased region" description="Low complexity" evidence="7">
    <location>
        <begin position="389"/>
        <end position="408"/>
    </location>
</feature>
<feature type="compositionally biased region" description="Acidic residues" evidence="7">
    <location>
        <begin position="303"/>
        <end position="312"/>
    </location>
</feature>
<dbReference type="InterPro" id="IPR012423">
    <property type="entry name" value="Eaf7/MRGBP"/>
</dbReference>
<reference evidence="8 9" key="1">
    <citation type="journal article" date="2018" name="Mol. Biol. Evol.">
        <title>Broad Genomic Sampling Reveals a Smut Pathogenic Ancestry of the Fungal Clade Ustilaginomycotina.</title>
        <authorList>
            <person name="Kijpornyongpan T."/>
            <person name="Mondo S.J."/>
            <person name="Barry K."/>
            <person name="Sandor L."/>
            <person name="Lee J."/>
            <person name="Lipzen A."/>
            <person name="Pangilinan J."/>
            <person name="LaButti K."/>
            <person name="Hainaut M."/>
            <person name="Henrissat B."/>
            <person name="Grigoriev I.V."/>
            <person name="Spatafora J.W."/>
            <person name="Aime M.C."/>
        </authorList>
    </citation>
    <scope>NUCLEOTIDE SEQUENCE [LARGE SCALE GENOMIC DNA]</scope>
    <source>
        <strain evidence="8 9">MCA 3882</strain>
    </source>
</reference>
<feature type="compositionally biased region" description="Acidic residues" evidence="7">
    <location>
        <begin position="189"/>
        <end position="201"/>
    </location>
</feature>
<protein>
    <submittedName>
        <fullName evidence="8">Uncharacterized protein</fullName>
    </submittedName>
</protein>
<keyword evidence="4" id="KW-0805">Transcription regulation</keyword>
<dbReference type="GO" id="GO:0035267">
    <property type="term" value="C:NuA4 histone acetyltransferase complex"/>
    <property type="evidence" value="ECO:0007669"/>
    <property type="project" value="TreeGrafter"/>
</dbReference>
<evidence type="ECO:0000256" key="3">
    <source>
        <dbReference type="ARBA" id="ARBA00022853"/>
    </source>
</evidence>
<feature type="compositionally biased region" description="Acidic residues" evidence="7">
    <location>
        <begin position="265"/>
        <end position="274"/>
    </location>
</feature>
<accession>A0A316VL10</accession>
<organism evidence="8 9">
    <name type="scientific">Meira miltonrushii</name>
    <dbReference type="NCBI Taxonomy" id="1280837"/>
    <lineage>
        <taxon>Eukaryota</taxon>
        <taxon>Fungi</taxon>
        <taxon>Dikarya</taxon>
        <taxon>Basidiomycota</taxon>
        <taxon>Ustilaginomycotina</taxon>
        <taxon>Exobasidiomycetes</taxon>
        <taxon>Exobasidiales</taxon>
        <taxon>Brachybasidiaceae</taxon>
        <taxon>Meira</taxon>
    </lineage>
</organism>